<name>A0A0D3I8T4_EMIH1</name>
<proteinExistence type="predicted"/>
<dbReference type="AlphaFoldDB" id="A0A0D3I8T4"/>
<dbReference type="KEGG" id="ehx:EMIHUDRAFT_438483"/>
<dbReference type="HOGENOM" id="CLU_527281_0_0_1"/>
<protein>
    <submittedName>
        <fullName evidence="1">Uncharacterized protein</fullName>
    </submittedName>
</protein>
<dbReference type="PaxDb" id="2903-EOD07669"/>
<dbReference type="GeneID" id="17253780"/>
<evidence type="ECO:0000313" key="2">
    <source>
        <dbReference type="Proteomes" id="UP000013827"/>
    </source>
</evidence>
<reference evidence="2" key="1">
    <citation type="journal article" date="2013" name="Nature">
        <title>Pan genome of the phytoplankton Emiliania underpins its global distribution.</title>
        <authorList>
            <person name="Read B.A."/>
            <person name="Kegel J."/>
            <person name="Klute M.J."/>
            <person name="Kuo A."/>
            <person name="Lefebvre S.C."/>
            <person name="Maumus F."/>
            <person name="Mayer C."/>
            <person name="Miller J."/>
            <person name="Monier A."/>
            <person name="Salamov A."/>
            <person name="Young J."/>
            <person name="Aguilar M."/>
            <person name="Claverie J.M."/>
            <person name="Frickenhaus S."/>
            <person name="Gonzalez K."/>
            <person name="Herman E.K."/>
            <person name="Lin Y.C."/>
            <person name="Napier J."/>
            <person name="Ogata H."/>
            <person name="Sarno A.F."/>
            <person name="Shmutz J."/>
            <person name="Schroeder D."/>
            <person name="de Vargas C."/>
            <person name="Verret F."/>
            <person name="von Dassow P."/>
            <person name="Valentin K."/>
            <person name="Van de Peer Y."/>
            <person name="Wheeler G."/>
            <person name="Dacks J.B."/>
            <person name="Delwiche C.F."/>
            <person name="Dyhrman S.T."/>
            <person name="Glockner G."/>
            <person name="John U."/>
            <person name="Richards T."/>
            <person name="Worden A.Z."/>
            <person name="Zhang X."/>
            <person name="Grigoriev I.V."/>
            <person name="Allen A.E."/>
            <person name="Bidle K."/>
            <person name="Borodovsky M."/>
            <person name="Bowler C."/>
            <person name="Brownlee C."/>
            <person name="Cock J.M."/>
            <person name="Elias M."/>
            <person name="Gladyshev V.N."/>
            <person name="Groth M."/>
            <person name="Guda C."/>
            <person name="Hadaegh A."/>
            <person name="Iglesias-Rodriguez M.D."/>
            <person name="Jenkins J."/>
            <person name="Jones B.M."/>
            <person name="Lawson T."/>
            <person name="Leese F."/>
            <person name="Lindquist E."/>
            <person name="Lobanov A."/>
            <person name="Lomsadze A."/>
            <person name="Malik S.B."/>
            <person name="Marsh M.E."/>
            <person name="Mackinder L."/>
            <person name="Mock T."/>
            <person name="Mueller-Roeber B."/>
            <person name="Pagarete A."/>
            <person name="Parker M."/>
            <person name="Probert I."/>
            <person name="Quesneville H."/>
            <person name="Raines C."/>
            <person name="Rensing S.A."/>
            <person name="Riano-Pachon D.M."/>
            <person name="Richier S."/>
            <person name="Rokitta S."/>
            <person name="Shiraiwa Y."/>
            <person name="Soanes D.M."/>
            <person name="van der Giezen M."/>
            <person name="Wahlund T.M."/>
            <person name="Williams B."/>
            <person name="Wilson W."/>
            <person name="Wolfe G."/>
            <person name="Wurch L.L."/>
        </authorList>
    </citation>
    <scope>NUCLEOTIDE SEQUENCE</scope>
</reference>
<reference evidence="1" key="2">
    <citation type="submission" date="2024-10" db="UniProtKB">
        <authorList>
            <consortium name="EnsemblProtists"/>
        </authorList>
    </citation>
    <scope>IDENTIFICATION</scope>
</reference>
<dbReference type="RefSeq" id="XP_005760098.1">
    <property type="nucleotide sequence ID" value="XM_005760041.1"/>
</dbReference>
<sequence length="528" mass="57651">MNIGQAPQPLRPCAVLPGHRRLHVSRGGAAPTTDGDGCWNAVRSHFSASELGVVVTWSLGSREARDSRGARFSSMDEMRQLYGDRHDVALLVVARGASCSQLTLSLLRWLSAGRGGCIDGPNLGAREAATVLRFAVEFYNHLPAAVVFTQDDPEVKLMQRPGNQRHPSDAPVGSRGWLRLLETTFDKRREAAAAGAVDVANESSPWELGPCPCTVDVERGFAMRSYGEYRPMHWWLRTFLAPPFGGPAAGGPPRPFPRRIAWPRHAQFAVPRAAVRLRSRRWWRLNAELASLPSPLKHMLRRDGPEDRSENGHARRAKWANFGPYAVDLGPRPPPQLRAPDNRVGATGMLLAVACMFLAMAYERLWFRAFDPALREAEPPHPQCFAAAALARSPVRCSGYACPATSRRAGRLPELLAERGGCAATDAARLTAAPANWIFTDAGVGRCLARGCNVSTFDVAAMGTRLYHEWRLAEAEAVEGEGPPSLGRVASEEEDAETLEARGTQPAEVGRSTSEVCSGQKRLCEYIL</sequence>
<keyword evidence="2" id="KW-1185">Reference proteome</keyword>
<dbReference type="Proteomes" id="UP000013827">
    <property type="component" value="Unassembled WGS sequence"/>
</dbReference>
<organism evidence="1 2">
    <name type="scientific">Emiliania huxleyi (strain CCMP1516)</name>
    <dbReference type="NCBI Taxonomy" id="280463"/>
    <lineage>
        <taxon>Eukaryota</taxon>
        <taxon>Haptista</taxon>
        <taxon>Haptophyta</taxon>
        <taxon>Prymnesiophyceae</taxon>
        <taxon>Isochrysidales</taxon>
        <taxon>Noelaerhabdaceae</taxon>
        <taxon>Emiliania</taxon>
    </lineage>
</organism>
<evidence type="ECO:0000313" key="1">
    <source>
        <dbReference type="EnsemblProtists" id="EOD07669"/>
    </source>
</evidence>
<dbReference type="EnsemblProtists" id="EOD07669">
    <property type="protein sequence ID" value="EOD07669"/>
    <property type="gene ID" value="EMIHUDRAFT_438483"/>
</dbReference>
<accession>A0A0D3I8T4</accession>